<feature type="domain" description="DUF6734" evidence="1">
    <location>
        <begin position="1"/>
        <end position="288"/>
    </location>
</feature>
<dbReference type="OrthoDB" id="771064at2"/>
<sequence length="571" mass="67159">MKIVHTFWIDEGKDPFKDSFGWCSAQYHVISWALSCLQLHKFYDNIELITDHKGKDLLIDQLKLPYKKVRIELDDLDFVDVSGLWVMKKIYSYTLHEEPFLNVDGDVYIFKPLPDHLFSGQLIAQNIEQGFDYYKELVDLVENTFDFVPSFFSTHYNQDKTLNGSNAGIIGGQHFGFFKLYFENVRAFVDLNKTKINQLPDTLISNFNAVVEQFIFYRLSQELEIPIRYYLPPSLDPAFDGYADFHYLPKNCPYIHAMGSFKKNGWVCEQMAHRLRVDYPEYYYRILSLFETKAIGEKENQAQELAFYSQPHKSSYSIKYNIKSEEEKFQRTWQLASLVLNPENNSMNASEISILQALELMEKEPDNRSTAVLKDVFEFENEKIRLIRSMPHDGLICENEQNAIDNADMAFSDDLWREKVRLKLSPLTMTIESQWDWSQNHVLFTRLKHNNIENNLTAEPYYYQTLLLPDKLHGEVIEYLLNPVETYVFSLLSKESYLAFSEILFQADRFFENVNKQKLLVYLEEAIRFLAYSGVLILKVNKGDLKTYKNPKIRRILVWRFESACLCSFLV</sequence>
<evidence type="ECO:0000313" key="2">
    <source>
        <dbReference type="EMBL" id="RZS95817.1"/>
    </source>
</evidence>
<keyword evidence="3" id="KW-1185">Reference proteome</keyword>
<gene>
    <name evidence="2" type="ORF">BC751_1362</name>
</gene>
<dbReference type="Proteomes" id="UP000292209">
    <property type="component" value="Unassembled WGS sequence"/>
</dbReference>
<evidence type="ECO:0000313" key="3">
    <source>
        <dbReference type="Proteomes" id="UP000292209"/>
    </source>
</evidence>
<protein>
    <recommendedName>
        <fullName evidence="1">DUF6734 domain-containing protein</fullName>
    </recommendedName>
</protein>
<dbReference type="InterPro" id="IPR046621">
    <property type="entry name" value="DUF6734"/>
</dbReference>
<dbReference type="EMBL" id="SGXG01000001">
    <property type="protein sequence ID" value="RZS95817.1"/>
    <property type="molecule type" value="Genomic_DNA"/>
</dbReference>
<reference evidence="2 3" key="1">
    <citation type="submission" date="2019-02" db="EMBL/GenBank/DDBJ databases">
        <title>Genomic Encyclopedia of Archaeal and Bacterial Type Strains, Phase II (KMG-II): from individual species to whole genera.</title>
        <authorList>
            <person name="Goeker M."/>
        </authorList>
    </citation>
    <scope>NUCLEOTIDE SEQUENCE [LARGE SCALE GENOMIC DNA]</scope>
    <source>
        <strain evidence="2 3">DSM 21411</strain>
    </source>
</reference>
<organism evidence="2 3">
    <name type="scientific">Cecembia calidifontis</name>
    <dbReference type="NCBI Taxonomy" id="1187080"/>
    <lineage>
        <taxon>Bacteria</taxon>
        <taxon>Pseudomonadati</taxon>
        <taxon>Bacteroidota</taxon>
        <taxon>Cytophagia</taxon>
        <taxon>Cytophagales</taxon>
        <taxon>Cyclobacteriaceae</taxon>
        <taxon>Cecembia</taxon>
    </lineage>
</organism>
<comment type="caution">
    <text evidence="2">The sequence shown here is derived from an EMBL/GenBank/DDBJ whole genome shotgun (WGS) entry which is preliminary data.</text>
</comment>
<dbReference type="RefSeq" id="WP_130274861.1">
    <property type="nucleotide sequence ID" value="NZ_SGXG01000001.1"/>
</dbReference>
<dbReference type="Pfam" id="PF20508">
    <property type="entry name" value="DUF6734"/>
    <property type="match status" value="1"/>
</dbReference>
<name>A0A4Q7P7L4_9BACT</name>
<dbReference type="AlphaFoldDB" id="A0A4Q7P7L4"/>
<evidence type="ECO:0000259" key="1">
    <source>
        <dbReference type="Pfam" id="PF20508"/>
    </source>
</evidence>
<accession>A0A4Q7P7L4</accession>
<proteinExistence type="predicted"/>